<protein>
    <submittedName>
        <fullName evidence="5">Hsp70 family protein</fullName>
    </submittedName>
</protein>
<dbReference type="Gene3D" id="3.30.420.40">
    <property type="match status" value="2"/>
</dbReference>
<keyword evidence="1" id="KW-0547">Nucleotide-binding</keyword>
<dbReference type="PANTHER" id="PTHR14187:SF5">
    <property type="entry name" value="HEAT SHOCK 70 KDA PROTEIN 12A"/>
    <property type="match status" value="1"/>
</dbReference>
<sequence length="579" mass="62707">MGLRVAAAIDFGTHGSGFAWCAVNEGEEPADRRIDFFDQWKDQPVSYPKNLSALLLDDDGRVLEWGYAARRARANKVKGRFESGFKTWLKPDAEEGGTPEEAKALVAAYLRELRNRALLSITGGGFHPDDVRWCLTVPAIWDDAERNLMRQAAEEAGFPAGRERLILVTEPEAAAVYCAVDQGAGIGGDATVPTLVVDCGGGTVDIAGYRDRGDGTLEELGTPVGGKQGSDYINRRFERELARRIGPEAYRALQEREHELLALLDGFEGAKTSFRVDSDEPVRVQLSFAAGNTITRHGGLERLASSQNGVDDEIVLTADVMRTLFEGTVDPLVRQVVTQARALLADREPGEPLRIVVVGGFAQSLYVRSRLTEDVTREFGERVRVVIPPSPARAVLAGAVHYACRPEIVHSRRARSSYGAAVALPRKLFDRGEVAGLPVQRGANGRAFRLGHLQVFVRAGDSVRVGSEWRLALRPVDAADTRLLVAVYSSPDAGLKTVNSPGAQWTGEVVVDLSGPLGERDEDPVVEVTFRFGGTEIEVSARNPAGGVYSTVLNFRSEPEPEQPADAPPGPAADRLPGR</sequence>
<dbReference type="InterPro" id="IPR043129">
    <property type="entry name" value="ATPase_NBD"/>
</dbReference>
<reference evidence="5 6" key="1">
    <citation type="journal article" date="2016" name="Arch. Microbiol.">
        <title>Streptomyces zhihengii sp. nov., isolated from rhizospheric soil of Psammosilene tunicoides.</title>
        <authorList>
            <person name="Huang M.J."/>
            <person name="Fei J.J."/>
            <person name="Salam N."/>
            <person name="Kim C.J."/>
            <person name="Hozzein W.N."/>
            <person name="Xiao M."/>
            <person name="Huang H.Q."/>
            <person name="Li W.J."/>
        </authorList>
    </citation>
    <scope>NUCLEOTIDE SEQUENCE [LARGE SCALE GENOMIC DNA]</scope>
    <source>
        <strain evidence="5 6">YIM T102</strain>
    </source>
</reference>
<feature type="region of interest" description="Disordered" evidence="4">
    <location>
        <begin position="556"/>
        <end position="579"/>
    </location>
</feature>
<dbReference type="RefSeq" id="WP_205372681.1">
    <property type="nucleotide sequence ID" value="NZ_JAFEJA010000001.1"/>
</dbReference>
<evidence type="ECO:0000256" key="1">
    <source>
        <dbReference type="ARBA" id="ARBA00022741"/>
    </source>
</evidence>
<evidence type="ECO:0000256" key="3">
    <source>
        <dbReference type="ARBA" id="ARBA00023186"/>
    </source>
</evidence>
<evidence type="ECO:0000256" key="2">
    <source>
        <dbReference type="ARBA" id="ARBA00022840"/>
    </source>
</evidence>
<dbReference type="CDD" id="cd10229">
    <property type="entry name" value="ASKHA_NBD_HSP70_HSPA12"/>
    <property type="match status" value="1"/>
</dbReference>
<name>A0ABS2ULI6_9ACTN</name>
<comment type="caution">
    <text evidence="5">The sequence shown here is derived from an EMBL/GenBank/DDBJ whole genome shotgun (WGS) entry which is preliminary data.</text>
</comment>
<gene>
    <name evidence="5" type="ORF">JE024_06515</name>
</gene>
<keyword evidence="2" id="KW-0067">ATP-binding</keyword>
<dbReference type="InterPro" id="IPR013126">
    <property type="entry name" value="Hsp_70_fam"/>
</dbReference>
<accession>A0ABS2ULI6</accession>
<evidence type="ECO:0000313" key="6">
    <source>
        <dbReference type="Proteomes" id="UP000664109"/>
    </source>
</evidence>
<dbReference type="Pfam" id="PF00012">
    <property type="entry name" value="HSP70"/>
    <property type="match status" value="1"/>
</dbReference>
<evidence type="ECO:0000313" key="5">
    <source>
        <dbReference type="EMBL" id="MBM9618403.1"/>
    </source>
</evidence>
<keyword evidence="6" id="KW-1185">Reference proteome</keyword>
<keyword evidence="3" id="KW-0143">Chaperone</keyword>
<organism evidence="5 6">
    <name type="scientific">Streptomyces zhihengii</name>
    <dbReference type="NCBI Taxonomy" id="1818004"/>
    <lineage>
        <taxon>Bacteria</taxon>
        <taxon>Bacillati</taxon>
        <taxon>Actinomycetota</taxon>
        <taxon>Actinomycetes</taxon>
        <taxon>Kitasatosporales</taxon>
        <taxon>Streptomycetaceae</taxon>
        <taxon>Streptomyces</taxon>
    </lineage>
</organism>
<evidence type="ECO:0000256" key="4">
    <source>
        <dbReference type="SAM" id="MobiDB-lite"/>
    </source>
</evidence>
<dbReference type="Proteomes" id="UP000664109">
    <property type="component" value="Unassembled WGS sequence"/>
</dbReference>
<dbReference type="PANTHER" id="PTHR14187">
    <property type="entry name" value="ALPHA KINASE/ELONGATION FACTOR 2 KINASE"/>
    <property type="match status" value="1"/>
</dbReference>
<dbReference type="EMBL" id="JAFEJA010000001">
    <property type="protein sequence ID" value="MBM9618403.1"/>
    <property type="molecule type" value="Genomic_DNA"/>
</dbReference>
<dbReference type="Gene3D" id="3.90.640.10">
    <property type="entry name" value="Actin, Chain A, domain 4"/>
    <property type="match status" value="1"/>
</dbReference>
<proteinExistence type="predicted"/>
<dbReference type="SUPFAM" id="SSF53067">
    <property type="entry name" value="Actin-like ATPase domain"/>
    <property type="match status" value="2"/>
</dbReference>